<reference evidence="10" key="1">
    <citation type="submission" date="2016-11" db="UniProtKB">
        <authorList>
            <consortium name="WormBaseParasite"/>
        </authorList>
    </citation>
    <scope>IDENTIFICATION</scope>
</reference>
<dbReference type="InterPro" id="IPR047185">
    <property type="entry name" value="GLRX1"/>
</dbReference>
<dbReference type="Gene3D" id="3.40.30.10">
    <property type="entry name" value="Glutaredoxin"/>
    <property type="match status" value="1"/>
</dbReference>
<evidence type="ECO:0000256" key="5">
    <source>
        <dbReference type="ARBA" id="ARBA00022982"/>
    </source>
</evidence>
<evidence type="ECO:0000313" key="10">
    <source>
        <dbReference type="WBParaSite" id="Hba_20098"/>
    </source>
</evidence>
<dbReference type="PROSITE" id="PS51354">
    <property type="entry name" value="GLUTAREDOXIN_2"/>
    <property type="match status" value="1"/>
</dbReference>
<feature type="domain" description="Glutaredoxin" evidence="8">
    <location>
        <begin position="161"/>
        <end position="225"/>
    </location>
</feature>
<dbReference type="InterPro" id="IPR011767">
    <property type="entry name" value="GLR_AS"/>
</dbReference>
<keyword evidence="6" id="KW-1015">Disulfide bond</keyword>
<dbReference type="InterPro" id="IPR014025">
    <property type="entry name" value="Glutaredoxin_subgr"/>
</dbReference>
<dbReference type="PRINTS" id="PR00160">
    <property type="entry name" value="GLUTAREDOXIN"/>
</dbReference>
<dbReference type="GO" id="GO:0005739">
    <property type="term" value="C:mitochondrion"/>
    <property type="evidence" value="ECO:0007669"/>
    <property type="project" value="TreeGrafter"/>
</dbReference>
<dbReference type="SUPFAM" id="SSF52833">
    <property type="entry name" value="Thioredoxin-like"/>
    <property type="match status" value="1"/>
</dbReference>
<evidence type="ECO:0000313" key="9">
    <source>
        <dbReference type="Proteomes" id="UP000095283"/>
    </source>
</evidence>
<protein>
    <recommendedName>
        <fullName evidence="3">Glutaredoxin-1</fullName>
    </recommendedName>
</protein>
<dbReference type="Proteomes" id="UP000095283">
    <property type="component" value="Unplaced"/>
</dbReference>
<accession>A0A1I7XQM8</accession>
<dbReference type="PROSITE" id="PS00195">
    <property type="entry name" value="GLUTAREDOXIN_1"/>
    <property type="match status" value="1"/>
</dbReference>
<dbReference type="InterPro" id="IPR002109">
    <property type="entry name" value="Glutaredoxin"/>
</dbReference>
<dbReference type="WBParaSite" id="Hba_20098">
    <property type="protein sequence ID" value="Hba_20098"/>
    <property type="gene ID" value="Hba_20098"/>
</dbReference>
<evidence type="ECO:0000259" key="8">
    <source>
        <dbReference type="Pfam" id="PF00462"/>
    </source>
</evidence>
<dbReference type="CDD" id="cd03419">
    <property type="entry name" value="GRX_GRXh_1_2_like"/>
    <property type="match status" value="1"/>
</dbReference>
<evidence type="ECO:0000256" key="3">
    <source>
        <dbReference type="ARBA" id="ARBA00013662"/>
    </source>
</evidence>
<dbReference type="GO" id="GO:0015038">
    <property type="term" value="F:glutathione disulfide oxidoreductase activity"/>
    <property type="evidence" value="ECO:0007669"/>
    <property type="project" value="TreeGrafter"/>
</dbReference>
<evidence type="ECO:0000256" key="6">
    <source>
        <dbReference type="ARBA" id="ARBA00023157"/>
    </source>
</evidence>
<keyword evidence="5" id="KW-0249">Electron transport</keyword>
<keyword evidence="4" id="KW-0813">Transport</keyword>
<organism evidence="9 10">
    <name type="scientific">Heterorhabditis bacteriophora</name>
    <name type="common">Entomopathogenic nematode worm</name>
    <dbReference type="NCBI Taxonomy" id="37862"/>
    <lineage>
        <taxon>Eukaryota</taxon>
        <taxon>Metazoa</taxon>
        <taxon>Ecdysozoa</taxon>
        <taxon>Nematoda</taxon>
        <taxon>Chromadorea</taxon>
        <taxon>Rhabditida</taxon>
        <taxon>Rhabditina</taxon>
        <taxon>Rhabditomorpha</taxon>
        <taxon>Strongyloidea</taxon>
        <taxon>Heterorhabditidae</taxon>
        <taxon>Heterorhabditis</taxon>
    </lineage>
</organism>
<evidence type="ECO:0000256" key="7">
    <source>
        <dbReference type="ARBA" id="ARBA00023284"/>
    </source>
</evidence>
<keyword evidence="7" id="KW-0676">Redox-active center</keyword>
<evidence type="ECO:0000256" key="2">
    <source>
        <dbReference type="ARBA" id="ARBA00007787"/>
    </source>
</evidence>
<evidence type="ECO:0000256" key="1">
    <source>
        <dbReference type="ARBA" id="ARBA00002549"/>
    </source>
</evidence>
<sequence length="251" mass="28220">MNQFTSLIWEGISHTIQRIDPSVEMEMTSADNSEKYLDQLFKILSELYVRRTVTVREKVALWFPVTLAQQIELLLKNADDTTKLLKHPFSSDFLHNVVPLYAVSLARLPYILFVYARLKSILIGFSQDKLLVDRILKELKNNDCEMTAKSFVDGLLTAHKVVVFSKTQCPYCHKARAALDSQSLKVDALQWVEIDGRADCSEIQDYLQSLTGGRSVPRVFISQKFFGGGDDTVAAAKNGTLTDLLKQAGAI</sequence>
<proteinExistence type="inferred from homology"/>
<dbReference type="PANTHER" id="PTHR46185:SF1">
    <property type="entry name" value="GLUTAREDOXIN-1"/>
    <property type="match status" value="1"/>
</dbReference>
<dbReference type="AlphaFoldDB" id="A0A1I7XQM8"/>
<dbReference type="PANTHER" id="PTHR46185">
    <property type="entry name" value="GLUTAREDOXIN-1"/>
    <property type="match status" value="1"/>
</dbReference>
<keyword evidence="9" id="KW-1185">Reference proteome</keyword>
<dbReference type="NCBIfam" id="TIGR02180">
    <property type="entry name" value="GRX_euk"/>
    <property type="match status" value="1"/>
</dbReference>
<name>A0A1I7XQM8_HETBA</name>
<dbReference type="InterPro" id="IPR011899">
    <property type="entry name" value="Glutaredoxin_euk/vir"/>
</dbReference>
<dbReference type="Pfam" id="PF00462">
    <property type="entry name" value="Glutaredoxin"/>
    <property type="match status" value="1"/>
</dbReference>
<comment type="function">
    <text evidence="1">Has a glutathione-disulfide oxidoreductase activity in the presence of NADPH and glutathione reductase. Reduces low molecular weight disulfides and proteins.</text>
</comment>
<evidence type="ECO:0000256" key="4">
    <source>
        <dbReference type="ARBA" id="ARBA00022448"/>
    </source>
</evidence>
<dbReference type="InterPro" id="IPR036249">
    <property type="entry name" value="Thioredoxin-like_sf"/>
</dbReference>
<comment type="similarity">
    <text evidence="2">Belongs to the glutaredoxin family.</text>
</comment>